<protein>
    <submittedName>
        <fullName evidence="3">Uncharacterized protein</fullName>
    </submittedName>
</protein>
<organism evidence="3 4">
    <name type="scientific">Intestinimonas massiliensis</name>
    <name type="common">ex Afouda et al. 2020</name>
    <dbReference type="NCBI Taxonomy" id="1673721"/>
    <lineage>
        <taxon>Bacteria</taxon>
        <taxon>Bacillati</taxon>
        <taxon>Bacillota</taxon>
        <taxon>Clostridia</taxon>
        <taxon>Eubacteriales</taxon>
        <taxon>Intestinimonas</taxon>
    </lineage>
</organism>
<gene>
    <name evidence="3" type="ORF">L0P79_04800</name>
</gene>
<feature type="transmembrane region" description="Helical" evidence="2">
    <location>
        <begin position="375"/>
        <end position="397"/>
    </location>
</feature>
<feature type="region of interest" description="Disordered" evidence="1">
    <location>
        <begin position="290"/>
        <end position="315"/>
    </location>
</feature>
<keyword evidence="2" id="KW-1133">Transmembrane helix</keyword>
<comment type="caution">
    <text evidence="3">The sequence shown here is derived from an EMBL/GenBank/DDBJ whole genome shotgun (WGS) entry which is preliminary data.</text>
</comment>
<evidence type="ECO:0000256" key="2">
    <source>
        <dbReference type="SAM" id="Phobius"/>
    </source>
</evidence>
<proteinExistence type="predicted"/>
<keyword evidence="2" id="KW-0472">Membrane</keyword>
<feature type="region of interest" description="Disordered" evidence="1">
    <location>
        <begin position="715"/>
        <end position="741"/>
    </location>
</feature>
<evidence type="ECO:0000313" key="4">
    <source>
        <dbReference type="Proteomes" id="UP001200313"/>
    </source>
</evidence>
<reference evidence="3 4" key="1">
    <citation type="submission" date="2022-01" db="EMBL/GenBank/DDBJ databases">
        <title>Collection of gut derived symbiotic bacterial strains cultured from healthy donors.</title>
        <authorList>
            <person name="Lin H."/>
            <person name="Kohout C."/>
            <person name="Waligurski E."/>
            <person name="Pamer E.G."/>
        </authorList>
    </citation>
    <scope>NUCLEOTIDE SEQUENCE [LARGE SCALE GENOMIC DNA]</scope>
    <source>
        <strain evidence="3 4">DFI.3.7</strain>
    </source>
</reference>
<dbReference type="Proteomes" id="UP001200313">
    <property type="component" value="Unassembled WGS sequence"/>
</dbReference>
<dbReference type="RefSeq" id="WP_238073414.1">
    <property type="nucleotide sequence ID" value="NZ_JAKNJB010000006.1"/>
</dbReference>
<feature type="compositionally biased region" description="Acidic residues" evidence="1">
    <location>
        <begin position="343"/>
        <end position="354"/>
    </location>
</feature>
<keyword evidence="2" id="KW-0812">Transmembrane</keyword>
<name>A0ABS9M7M2_9FIRM</name>
<feature type="region of interest" description="Disordered" evidence="1">
    <location>
        <begin position="335"/>
        <end position="365"/>
    </location>
</feature>
<evidence type="ECO:0000256" key="1">
    <source>
        <dbReference type="SAM" id="MobiDB-lite"/>
    </source>
</evidence>
<feature type="compositionally biased region" description="Acidic residues" evidence="1">
    <location>
        <begin position="726"/>
        <end position="736"/>
    </location>
</feature>
<keyword evidence="4" id="KW-1185">Reference proteome</keyword>
<accession>A0ABS9M7M2</accession>
<sequence>MTLKEVAQRIQVSQQQAERDPAGALKKNRDLFLDLIRQDQAFIIPEAVVSQEALEQKLFRPYIAPAQEGDPRLFLRVFSHLDPATVFAEQQGQNQVCEIDGVELVQLAKTYFLRGTYGFLLNDGSAWTAIAFPDLLTEFYKEILGDESLGRPEFISLIQFINMVRQNYAYNIQAGRPAVYDVENRTQARFTDKPNDIWSSEGDWVYEDCKLEHLMMASGASNDTFIHIKTAKCDMRIQPAYLRAALCAAGMGDRRTQPDLNFHTESIALDYRMQDFDLERFPLQCELAELPRLDDEPEPEPPATEEPPKKKEKPKAQMPGFIALLLAKFKNLGKEEPPKEPAEDVLDVPPEETLTEEKPPEPELEKKRYNLDPKLMVKLFFGAAFLIILVAVIMQVMKPTPIDDLKEAVEAGNTAAAVELYDECISRDPECREELLQLFAADLQASLDGYAADTVTANQLAEKINNYKTISVLQEKCDAAYLQASDLEQSKTNYNKGLVETSMVARLTAWRGVIIEDIGSMTAMKNALETNADLYKGLMFEEIKGMDRGPALSALMLLQSYYPNDKDVVDNIQDWRDQMAAQQIPDSVDGPPAGTGSQEDWPITMGEISVQYNGTGYDLYIPWQNTSGRPMNGPLFAVTALDADGVPVVSTIVKEDGTSFSYSQYVADAGPGPYEDGFVWPETAYWENVWVTDQRIESVRLDSISINYTDGSDEDPVDWSYTATGEEPETEPEDGTEPWISWEDFLGSGLS</sequence>
<evidence type="ECO:0000313" key="3">
    <source>
        <dbReference type="EMBL" id="MCG4526394.1"/>
    </source>
</evidence>
<feature type="compositionally biased region" description="Basic and acidic residues" evidence="1">
    <location>
        <begin position="355"/>
        <end position="365"/>
    </location>
</feature>
<dbReference type="EMBL" id="JAKNJB010000006">
    <property type="protein sequence ID" value="MCG4526394.1"/>
    <property type="molecule type" value="Genomic_DNA"/>
</dbReference>